<dbReference type="AlphaFoldDB" id="A0A2W7JR91"/>
<accession>A0A2W7JR91</accession>
<reference evidence="3 4" key="1">
    <citation type="submission" date="2018-06" db="EMBL/GenBank/DDBJ databases">
        <title>Genomic Encyclopedia of Archaeal and Bacterial Type Strains, Phase II (KMG-II): from individual species to whole genera.</title>
        <authorList>
            <person name="Goeker M."/>
        </authorList>
    </citation>
    <scope>NUCLEOTIDE SEQUENCE [LARGE SCALE GENOMIC DNA]</scope>
    <source>
        <strain evidence="3 4">DSM 24525</strain>
    </source>
</reference>
<evidence type="ECO:0000256" key="1">
    <source>
        <dbReference type="SAM" id="Coils"/>
    </source>
</evidence>
<dbReference type="InterPro" id="IPR024463">
    <property type="entry name" value="Transposase_TnpC_homeodom"/>
</dbReference>
<evidence type="ECO:0000313" key="3">
    <source>
        <dbReference type="EMBL" id="PZW36923.1"/>
    </source>
</evidence>
<keyword evidence="1" id="KW-0175">Coiled coil</keyword>
<organism evidence="3 4">
    <name type="scientific">Humitalea rosea</name>
    <dbReference type="NCBI Taxonomy" id="990373"/>
    <lineage>
        <taxon>Bacteria</taxon>
        <taxon>Pseudomonadati</taxon>
        <taxon>Pseudomonadota</taxon>
        <taxon>Alphaproteobacteria</taxon>
        <taxon>Acetobacterales</taxon>
        <taxon>Roseomonadaceae</taxon>
        <taxon>Humitalea</taxon>
    </lineage>
</organism>
<evidence type="ECO:0000313" key="4">
    <source>
        <dbReference type="Proteomes" id="UP000249688"/>
    </source>
</evidence>
<dbReference type="Pfam" id="PF13007">
    <property type="entry name" value="LZ_Tnp_IS66"/>
    <property type="match status" value="1"/>
</dbReference>
<comment type="caution">
    <text evidence="3">The sequence shown here is derived from an EMBL/GenBank/DDBJ whole genome shotgun (WGS) entry which is preliminary data.</text>
</comment>
<feature type="coiled-coil region" evidence="1">
    <location>
        <begin position="29"/>
        <end position="70"/>
    </location>
</feature>
<dbReference type="RefSeq" id="WP_211314259.1">
    <property type="nucleotide sequence ID" value="NZ_QKYU01000053.1"/>
</dbReference>
<evidence type="ECO:0000259" key="2">
    <source>
        <dbReference type="Pfam" id="PF13007"/>
    </source>
</evidence>
<gene>
    <name evidence="3" type="ORF">C8P66_1531</name>
</gene>
<feature type="non-terminal residue" evidence="3">
    <location>
        <position position="115"/>
    </location>
</feature>
<name>A0A2W7JR91_9PROT</name>
<keyword evidence="4" id="KW-1185">Reference proteome</keyword>
<dbReference type="Proteomes" id="UP000249688">
    <property type="component" value="Unassembled WGS sequence"/>
</dbReference>
<proteinExistence type="predicted"/>
<dbReference type="EMBL" id="QKYU01000053">
    <property type="protein sequence ID" value="PZW36923.1"/>
    <property type="molecule type" value="Genomic_DNA"/>
</dbReference>
<protein>
    <submittedName>
        <fullName evidence="3">Transposase IS166 family protein</fullName>
    </submittedName>
</protein>
<sequence>MRAAGDDVTKLPKGPAALRALLLQAWREREGIAAERDLAAQERERVERERDHALARNERLLALLAKLQRMQFGRKSEKLPEDQLHFAFEEIAATLAANQAEAEKTSPKLRAKGTE</sequence>
<feature type="domain" description="Transposase TnpC homeodomain" evidence="2">
    <location>
        <begin position="59"/>
        <end position="110"/>
    </location>
</feature>